<gene>
    <name evidence="2" type="ORF">SmJEL517_g05737</name>
</gene>
<accession>A0A507BJJ9</accession>
<feature type="transmembrane region" description="Helical" evidence="1">
    <location>
        <begin position="6"/>
        <end position="27"/>
    </location>
</feature>
<feature type="transmembrane region" description="Helical" evidence="1">
    <location>
        <begin position="114"/>
        <end position="133"/>
    </location>
</feature>
<reference evidence="2 3" key="1">
    <citation type="journal article" date="2019" name="Sci. Rep.">
        <title>Comparative genomics of chytrid fungi reveal insights into the obligate biotrophic and pathogenic lifestyle of Synchytrium endobioticum.</title>
        <authorList>
            <person name="van de Vossenberg B.T.L.H."/>
            <person name="Warris S."/>
            <person name="Nguyen H.D.T."/>
            <person name="van Gent-Pelzer M.P.E."/>
            <person name="Joly D.L."/>
            <person name="van de Geest H.C."/>
            <person name="Bonants P.J.M."/>
            <person name="Smith D.S."/>
            <person name="Levesque C.A."/>
            <person name="van der Lee T.A.J."/>
        </authorList>
    </citation>
    <scope>NUCLEOTIDE SEQUENCE [LARGE SCALE GENOMIC DNA]</scope>
    <source>
        <strain evidence="2 3">JEL517</strain>
    </source>
</reference>
<protein>
    <recommendedName>
        <fullName evidence="4">Transmembrane protein</fullName>
    </recommendedName>
</protein>
<dbReference type="Proteomes" id="UP000319731">
    <property type="component" value="Unassembled WGS sequence"/>
</dbReference>
<dbReference type="RefSeq" id="XP_031022348.1">
    <property type="nucleotide sequence ID" value="XM_031171663.1"/>
</dbReference>
<dbReference type="GeneID" id="42006960"/>
<name>A0A507BJJ9_9FUNG</name>
<keyword evidence="3" id="KW-1185">Reference proteome</keyword>
<feature type="transmembrane region" description="Helical" evidence="1">
    <location>
        <begin position="145"/>
        <end position="170"/>
    </location>
</feature>
<proteinExistence type="predicted"/>
<comment type="caution">
    <text evidence="2">The sequence shown here is derived from an EMBL/GenBank/DDBJ whole genome shotgun (WGS) entry which is preliminary data.</text>
</comment>
<keyword evidence="1" id="KW-0812">Transmembrane</keyword>
<sequence>MASATVIGTRIVSLIISLLLTSVTALIAIRTAPSLLKRLIIPVFALNAAAALIQLVLGLKDVSTEGLNWWWVVADLLEEIASVVWVILNMERFGVFNRAQLINFPEWMQRTTQIVTALFVAACGISSIVGNAAPSMTPFTNPALYFQLISLAWCLIVDAAICSVSLYLILRIRRTLEEALDLTHQPALRAFVIASLIASLLIGTVGIAACAIVSDPPNDPGLIGAVAAVVLRVYYVSGLGFLYGVVAIIQPPQSMSLQKPAGASYNKFGDSDDTISSTFDEPIEPTRREANEWPWNLADNLSVHASANRISPPPLAA</sequence>
<keyword evidence="1" id="KW-0472">Membrane</keyword>
<evidence type="ECO:0000313" key="3">
    <source>
        <dbReference type="Proteomes" id="UP000319731"/>
    </source>
</evidence>
<dbReference type="EMBL" id="QEAO01000057">
    <property type="protein sequence ID" value="TPX30760.1"/>
    <property type="molecule type" value="Genomic_DNA"/>
</dbReference>
<organism evidence="2 3">
    <name type="scientific">Synchytrium microbalum</name>
    <dbReference type="NCBI Taxonomy" id="1806994"/>
    <lineage>
        <taxon>Eukaryota</taxon>
        <taxon>Fungi</taxon>
        <taxon>Fungi incertae sedis</taxon>
        <taxon>Chytridiomycota</taxon>
        <taxon>Chytridiomycota incertae sedis</taxon>
        <taxon>Chytridiomycetes</taxon>
        <taxon>Synchytriales</taxon>
        <taxon>Synchytriaceae</taxon>
        <taxon>Synchytrium</taxon>
    </lineage>
</organism>
<feature type="transmembrane region" description="Helical" evidence="1">
    <location>
        <begin position="39"/>
        <end position="57"/>
    </location>
</feature>
<evidence type="ECO:0000313" key="2">
    <source>
        <dbReference type="EMBL" id="TPX30760.1"/>
    </source>
</evidence>
<keyword evidence="1" id="KW-1133">Transmembrane helix</keyword>
<feature type="transmembrane region" description="Helical" evidence="1">
    <location>
        <begin position="191"/>
        <end position="214"/>
    </location>
</feature>
<feature type="transmembrane region" description="Helical" evidence="1">
    <location>
        <begin position="69"/>
        <end position="88"/>
    </location>
</feature>
<dbReference type="AlphaFoldDB" id="A0A507BJJ9"/>
<feature type="transmembrane region" description="Helical" evidence="1">
    <location>
        <begin position="226"/>
        <end position="249"/>
    </location>
</feature>
<evidence type="ECO:0000256" key="1">
    <source>
        <dbReference type="SAM" id="Phobius"/>
    </source>
</evidence>
<dbReference type="OrthoDB" id="10462030at2759"/>
<evidence type="ECO:0008006" key="4">
    <source>
        <dbReference type="Google" id="ProtNLM"/>
    </source>
</evidence>